<evidence type="ECO:0008006" key="4">
    <source>
        <dbReference type="Google" id="ProtNLM"/>
    </source>
</evidence>
<evidence type="ECO:0000313" key="2">
    <source>
        <dbReference type="EMBL" id="KAA8910584.1"/>
    </source>
</evidence>
<keyword evidence="3" id="KW-1185">Reference proteome</keyword>
<dbReference type="Proteomes" id="UP000326924">
    <property type="component" value="Unassembled WGS sequence"/>
</dbReference>
<keyword evidence="1" id="KW-0732">Signal</keyword>
<comment type="caution">
    <text evidence="2">The sequence shown here is derived from an EMBL/GenBank/DDBJ whole genome shotgun (WGS) entry which is preliminary data.</text>
</comment>
<reference evidence="2 3" key="1">
    <citation type="submission" date="2019-09" db="EMBL/GenBank/DDBJ databases">
        <title>Draft genome of the ectomycorrhizal ascomycete Sphaerosporella brunnea.</title>
        <authorList>
            <consortium name="DOE Joint Genome Institute"/>
            <person name="Benucci G.M."/>
            <person name="Marozzi G."/>
            <person name="Antonielli L."/>
            <person name="Sanchez S."/>
            <person name="Marco P."/>
            <person name="Wang X."/>
            <person name="Falini L.B."/>
            <person name="Barry K."/>
            <person name="Haridas S."/>
            <person name="Lipzen A."/>
            <person name="Labutti K."/>
            <person name="Grigoriev I.V."/>
            <person name="Murat C."/>
            <person name="Martin F."/>
            <person name="Albertini E."/>
            <person name="Donnini D."/>
            <person name="Bonito G."/>
        </authorList>
    </citation>
    <scope>NUCLEOTIDE SEQUENCE [LARGE SCALE GENOMIC DNA]</scope>
    <source>
        <strain evidence="2 3">Sb_GMNB300</strain>
    </source>
</reference>
<accession>A0A5J5F480</accession>
<protein>
    <recommendedName>
        <fullName evidence="4">Ig-like domain-containing protein</fullName>
    </recommendedName>
</protein>
<dbReference type="EMBL" id="VXIS01000044">
    <property type="protein sequence ID" value="KAA8910584.1"/>
    <property type="molecule type" value="Genomic_DNA"/>
</dbReference>
<name>A0A5J5F480_9PEZI</name>
<evidence type="ECO:0000256" key="1">
    <source>
        <dbReference type="SAM" id="SignalP"/>
    </source>
</evidence>
<proteinExistence type="predicted"/>
<dbReference type="AlphaFoldDB" id="A0A5J5F480"/>
<organism evidence="2 3">
    <name type="scientific">Sphaerosporella brunnea</name>
    <dbReference type="NCBI Taxonomy" id="1250544"/>
    <lineage>
        <taxon>Eukaryota</taxon>
        <taxon>Fungi</taxon>
        <taxon>Dikarya</taxon>
        <taxon>Ascomycota</taxon>
        <taxon>Pezizomycotina</taxon>
        <taxon>Pezizomycetes</taxon>
        <taxon>Pezizales</taxon>
        <taxon>Pyronemataceae</taxon>
        <taxon>Sphaerosporella</taxon>
    </lineage>
</organism>
<sequence length="169" mass="18124">MKFATILAALALPALALAAPAPAADAEALPAPIADAEAFPVPEPVALPEAQAPGPDDGNGGTTRTTAAFADFRITCSTWTDGVRYRTCPWADNRRCPARGQYPRGKKVKLVCITTGQSVNGNRYWVKAENGYYSSAYYFGGCYPTSKFSPPHRFPAALLIAVDRLPWCK</sequence>
<dbReference type="InParanoid" id="A0A5J5F480"/>
<feature type="signal peptide" evidence="1">
    <location>
        <begin position="1"/>
        <end position="18"/>
    </location>
</feature>
<feature type="chain" id="PRO_5023836653" description="Ig-like domain-containing protein" evidence="1">
    <location>
        <begin position="19"/>
        <end position="169"/>
    </location>
</feature>
<dbReference type="OrthoDB" id="2251794at2759"/>
<gene>
    <name evidence="2" type="ORF">FN846DRAFT_1020021</name>
</gene>
<evidence type="ECO:0000313" key="3">
    <source>
        <dbReference type="Proteomes" id="UP000326924"/>
    </source>
</evidence>